<evidence type="ECO:0000313" key="2">
    <source>
        <dbReference type="EMBL" id="CAK0850250.1"/>
    </source>
</evidence>
<evidence type="ECO:0000256" key="1">
    <source>
        <dbReference type="SAM" id="MobiDB-lite"/>
    </source>
</evidence>
<accession>A0ABN9TWI3</accession>
<dbReference type="EMBL" id="CAUYUJ010015130">
    <property type="protein sequence ID" value="CAK0850250.1"/>
    <property type="molecule type" value="Genomic_DNA"/>
</dbReference>
<comment type="caution">
    <text evidence="2">The sequence shown here is derived from an EMBL/GenBank/DDBJ whole genome shotgun (WGS) entry which is preliminary data.</text>
</comment>
<reference evidence="2" key="1">
    <citation type="submission" date="2023-10" db="EMBL/GenBank/DDBJ databases">
        <authorList>
            <person name="Chen Y."/>
            <person name="Shah S."/>
            <person name="Dougan E. K."/>
            <person name="Thang M."/>
            <person name="Chan C."/>
        </authorList>
    </citation>
    <scope>NUCLEOTIDE SEQUENCE [LARGE SCALE GENOMIC DNA]</scope>
</reference>
<protein>
    <submittedName>
        <fullName evidence="2">Uncharacterized protein</fullName>
    </submittedName>
</protein>
<gene>
    <name evidence="2" type="ORF">PCOR1329_LOCUS42688</name>
</gene>
<evidence type="ECO:0000313" key="3">
    <source>
        <dbReference type="Proteomes" id="UP001189429"/>
    </source>
</evidence>
<keyword evidence="3" id="KW-1185">Reference proteome</keyword>
<feature type="compositionally biased region" description="Polar residues" evidence="1">
    <location>
        <begin position="57"/>
        <end position="73"/>
    </location>
</feature>
<feature type="region of interest" description="Disordered" evidence="1">
    <location>
        <begin position="44"/>
        <end position="101"/>
    </location>
</feature>
<sequence length="162" mass="16357">MSQLTHKRLEETDLGAVALEARAAAQAAAADASACWALAEQVRPQRQSTACPEPLGSTMNFGSWSSTAGQSQDGAARRGGPGAAGGGEGPEPGSARLRSGPGVVAGLNVVLQSVGGPAQLPGKQAPQPDARLHSAPGSARPAGARRELPFPARGAPSRGWHW</sequence>
<organism evidence="2 3">
    <name type="scientific">Prorocentrum cordatum</name>
    <dbReference type="NCBI Taxonomy" id="2364126"/>
    <lineage>
        <taxon>Eukaryota</taxon>
        <taxon>Sar</taxon>
        <taxon>Alveolata</taxon>
        <taxon>Dinophyceae</taxon>
        <taxon>Prorocentrales</taxon>
        <taxon>Prorocentraceae</taxon>
        <taxon>Prorocentrum</taxon>
    </lineage>
</organism>
<feature type="region of interest" description="Disordered" evidence="1">
    <location>
        <begin position="115"/>
        <end position="162"/>
    </location>
</feature>
<feature type="compositionally biased region" description="Gly residues" evidence="1">
    <location>
        <begin position="77"/>
        <end position="90"/>
    </location>
</feature>
<proteinExistence type="predicted"/>
<dbReference type="Proteomes" id="UP001189429">
    <property type="component" value="Unassembled WGS sequence"/>
</dbReference>
<name>A0ABN9TWI3_9DINO</name>